<evidence type="ECO:0000313" key="2">
    <source>
        <dbReference type="EMBL" id="BAQ50416.1"/>
    </source>
</evidence>
<dbReference type="PATRIC" id="fig|270351.10.peg.7608"/>
<dbReference type="Pfam" id="PF12571">
    <property type="entry name" value="Phage_tail_fib"/>
    <property type="match status" value="1"/>
</dbReference>
<protein>
    <submittedName>
        <fullName evidence="2">Pyocin R2_PP, tail fiber protein, putative</fullName>
    </submittedName>
</protein>
<dbReference type="InterPro" id="IPR022225">
    <property type="entry name" value="Phage_tail_fibre_N"/>
</dbReference>
<organism evidence="2 3">
    <name type="scientific">Methylobacterium aquaticum</name>
    <dbReference type="NCBI Taxonomy" id="270351"/>
    <lineage>
        <taxon>Bacteria</taxon>
        <taxon>Pseudomonadati</taxon>
        <taxon>Pseudomonadota</taxon>
        <taxon>Alphaproteobacteria</taxon>
        <taxon>Hyphomicrobiales</taxon>
        <taxon>Methylobacteriaceae</taxon>
        <taxon>Methylobacterium</taxon>
    </lineage>
</organism>
<evidence type="ECO:0000259" key="1">
    <source>
        <dbReference type="Pfam" id="PF12571"/>
    </source>
</evidence>
<reference evidence="2 3" key="1">
    <citation type="journal article" date="2015" name="Genome Announc.">
        <title>Complete Genome Sequence of Methylobacterium aquaticum Strain 22A, Isolated from Racomitrium japonicum Moss.</title>
        <authorList>
            <person name="Tani A."/>
            <person name="Ogura Y."/>
            <person name="Hayashi T."/>
            <person name="Kimbara K."/>
        </authorList>
    </citation>
    <scope>NUCLEOTIDE SEQUENCE [LARGE SCALE GENOMIC DNA]</scope>
    <source>
        <strain evidence="2 3">MA-22A</strain>
        <plasmid evidence="3">Plasmid pMaq22A_4p DNA</plasmid>
    </source>
</reference>
<feature type="domain" description="Phage tail fibre protein N-terminal" evidence="1">
    <location>
        <begin position="1"/>
        <end position="111"/>
    </location>
</feature>
<dbReference type="AlphaFoldDB" id="A0A0C6FCI5"/>
<reference evidence="3" key="2">
    <citation type="submission" date="2015-01" db="EMBL/GenBank/DDBJ databases">
        <title>Complete genome sequence of Methylobacterium aquaticum strain 22A.</title>
        <authorList>
            <person name="Tani A."/>
            <person name="Ogura Y."/>
            <person name="Hayashi T."/>
        </authorList>
    </citation>
    <scope>NUCLEOTIDE SEQUENCE [LARGE SCALE GENOMIC DNA]</scope>
    <source>
        <strain evidence="3">MA-22A</strain>
        <plasmid evidence="3">Plasmid pMaq22A_4p DNA</plasmid>
    </source>
</reference>
<dbReference type="OrthoDB" id="8596123at2"/>
<gene>
    <name evidence="2" type="ORF">Maq22A_4p60340</name>
</gene>
<sequence length="189" mass="19606">MSDPLVLTLTRAGLAACVRAQGDGLQAQVDRVAVGRGVNVAGVFSGYTPSKTATGLLNEVIRVPILSGAKLGAPGEARFKVLAEISKTSAPAAYDIREVGFFLADGTLLALWSDPTPGFVLASKTALSDIALSLDLVLDQIPAGSLSLTVLDPEVPEWAGVHALHLSTHARLFIAAIAEERRGLSRPAA</sequence>
<evidence type="ECO:0000313" key="3">
    <source>
        <dbReference type="Proteomes" id="UP000061432"/>
    </source>
</evidence>
<proteinExistence type="predicted"/>
<dbReference type="KEGG" id="maqu:Maq22A_4p60340"/>
<accession>A0A0C6FCI5</accession>
<keyword evidence="2" id="KW-0614">Plasmid</keyword>
<geneLocation type="plasmid" evidence="3">
    <name>pMaq22A_4p DNA</name>
</geneLocation>
<dbReference type="EMBL" id="AP014708">
    <property type="protein sequence ID" value="BAQ50416.1"/>
    <property type="molecule type" value="Genomic_DNA"/>
</dbReference>
<dbReference type="RefSeq" id="WP_060851454.1">
    <property type="nucleotide sequence ID" value="NZ_AP014708.1"/>
</dbReference>
<dbReference type="Proteomes" id="UP000061432">
    <property type="component" value="Plasmid pMaq22A_4p"/>
</dbReference>
<name>A0A0C6FCI5_9HYPH</name>